<accession>A0ABD3UF80</accession>
<keyword evidence="5" id="KW-0862">Zinc</keyword>
<organism evidence="10 11">
    <name type="scientific">Sinanodonta woodiana</name>
    <name type="common">Chinese pond mussel</name>
    <name type="synonym">Anodonta woodiana</name>
    <dbReference type="NCBI Taxonomy" id="1069815"/>
    <lineage>
        <taxon>Eukaryota</taxon>
        <taxon>Metazoa</taxon>
        <taxon>Spiralia</taxon>
        <taxon>Lophotrochozoa</taxon>
        <taxon>Mollusca</taxon>
        <taxon>Bivalvia</taxon>
        <taxon>Autobranchia</taxon>
        <taxon>Heteroconchia</taxon>
        <taxon>Palaeoheterodonta</taxon>
        <taxon>Unionida</taxon>
        <taxon>Unionoidea</taxon>
        <taxon>Unionidae</taxon>
        <taxon>Unioninae</taxon>
        <taxon>Sinanodonta</taxon>
    </lineage>
</organism>
<dbReference type="SMART" id="SM00355">
    <property type="entry name" value="ZnF_C2H2"/>
    <property type="match status" value="5"/>
</dbReference>
<dbReference type="GO" id="GO:0005634">
    <property type="term" value="C:nucleus"/>
    <property type="evidence" value="ECO:0007669"/>
    <property type="project" value="UniProtKB-SubCell"/>
</dbReference>
<evidence type="ECO:0000256" key="7">
    <source>
        <dbReference type="ARBA" id="ARBA00023242"/>
    </source>
</evidence>
<proteinExistence type="predicted"/>
<gene>
    <name evidence="10" type="ORF">ACJMK2_018038</name>
</gene>
<dbReference type="PANTHER" id="PTHR24403:SF67">
    <property type="entry name" value="FI01116P-RELATED"/>
    <property type="match status" value="1"/>
</dbReference>
<keyword evidence="2" id="KW-0479">Metal-binding</keyword>
<keyword evidence="4 8" id="KW-0863">Zinc-finger</keyword>
<dbReference type="SUPFAM" id="SSF57667">
    <property type="entry name" value="beta-beta-alpha zinc fingers"/>
    <property type="match status" value="1"/>
</dbReference>
<dbReference type="GO" id="GO:0008270">
    <property type="term" value="F:zinc ion binding"/>
    <property type="evidence" value="ECO:0007669"/>
    <property type="project" value="UniProtKB-KW"/>
</dbReference>
<evidence type="ECO:0000313" key="10">
    <source>
        <dbReference type="EMBL" id="KAL3847108.1"/>
    </source>
</evidence>
<evidence type="ECO:0000313" key="11">
    <source>
        <dbReference type="Proteomes" id="UP001634394"/>
    </source>
</evidence>
<dbReference type="FunFam" id="3.30.160.60:FF:000123">
    <property type="entry name" value="transcriptional repressor CTCF isoform X1"/>
    <property type="match status" value="1"/>
</dbReference>
<dbReference type="PROSITE" id="PS00028">
    <property type="entry name" value="ZINC_FINGER_C2H2_1"/>
    <property type="match status" value="1"/>
</dbReference>
<feature type="domain" description="C2H2-type" evidence="9">
    <location>
        <begin position="249"/>
        <end position="276"/>
    </location>
</feature>
<keyword evidence="7" id="KW-0539">Nucleus</keyword>
<dbReference type="AlphaFoldDB" id="A0ABD3UF80"/>
<dbReference type="Pfam" id="PF13909">
    <property type="entry name" value="zf-H2C2_5"/>
    <property type="match status" value="1"/>
</dbReference>
<dbReference type="InterPro" id="IPR013087">
    <property type="entry name" value="Znf_C2H2_type"/>
</dbReference>
<dbReference type="Gene3D" id="3.30.160.60">
    <property type="entry name" value="Classic Zinc Finger"/>
    <property type="match status" value="3"/>
</dbReference>
<evidence type="ECO:0000256" key="2">
    <source>
        <dbReference type="ARBA" id="ARBA00022723"/>
    </source>
</evidence>
<dbReference type="InterPro" id="IPR036236">
    <property type="entry name" value="Znf_C2H2_sf"/>
</dbReference>
<evidence type="ECO:0000256" key="4">
    <source>
        <dbReference type="ARBA" id="ARBA00022771"/>
    </source>
</evidence>
<keyword evidence="6" id="KW-0238">DNA-binding</keyword>
<evidence type="ECO:0000256" key="6">
    <source>
        <dbReference type="ARBA" id="ARBA00023125"/>
    </source>
</evidence>
<reference evidence="10 11" key="1">
    <citation type="submission" date="2024-11" db="EMBL/GenBank/DDBJ databases">
        <title>Chromosome-level genome assembly of the freshwater bivalve Anodonta woodiana.</title>
        <authorList>
            <person name="Chen X."/>
        </authorList>
    </citation>
    <scope>NUCLEOTIDE SEQUENCE [LARGE SCALE GENOMIC DNA]</scope>
    <source>
        <strain evidence="10">MN2024</strain>
        <tissue evidence="10">Gills</tissue>
    </source>
</reference>
<evidence type="ECO:0000256" key="3">
    <source>
        <dbReference type="ARBA" id="ARBA00022737"/>
    </source>
</evidence>
<evidence type="ECO:0000256" key="1">
    <source>
        <dbReference type="ARBA" id="ARBA00004123"/>
    </source>
</evidence>
<keyword evidence="3" id="KW-0677">Repeat</keyword>
<evidence type="ECO:0000256" key="8">
    <source>
        <dbReference type="PROSITE-ProRule" id="PRU00042"/>
    </source>
</evidence>
<dbReference type="Pfam" id="PF23611">
    <property type="entry name" value="zf-C2H2_16"/>
    <property type="match status" value="1"/>
</dbReference>
<dbReference type="PANTHER" id="PTHR24403">
    <property type="entry name" value="ZINC FINGER PROTEIN"/>
    <property type="match status" value="1"/>
</dbReference>
<feature type="domain" description="C2H2-type" evidence="9">
    <location>
        <begin position="194"/>
        <end position="222"/>
    </location>
</feature>
<dbReference type="Pfam" id="PF00096">
    <property type="entry name" value="zf-C2H2"/>
    <property type="match status" value="1"/>
</dbReference>
<name>A0ABD3UF80_SINWO</name>
<dbReference type="EMBL" id="JBJQND010000016">
    <property type="protein sequence ID" value="KAL3847108.1"/>
    <property type="molecule type" value="Genomic_DNA"/>
</dbReference>
<comment type="subcellular location">
    <subcellularLocation>
        <location evidence="1">Nucleus</location>
    </subcellularLocation>
</comment>
<dbReference type="Proteomes" id="UP001634394">
    <property type="component" value="Unassembled WGS sequence"/>
</dbReference>
<keyword evidence="11" id="KW-1185">Reference proteome</keyword>
<evidence type="ECO:0000256" key="5">
    <source>
        <dbReference type="ARBA" id="ARBA00022833"/>
    </source>
</evidence>
<feature type="domain" description="C2H2-type" evidence="9">
    <location>
        <begin position="277"/>
        <end position="299"/>
    </location>
</feature>
<dbReference type="GO" id="GO:0010468">
    <property type="term" value="P:regulation of gene expression"/>
    <property type="evidence" value="ECO:0007669"/>
    <property type="project" value="UniProtKB-ARBA"/>
</dbReference>
<evidence type="ECO:0000259" key="9">
    <source>
        <dbReference type="PROSITE" id="PS50157"/>
    </source>
</evidence>
<dbReference type="GO" id="GO:0003677">
    <property type="term" value="F:DNA binding"/>
    <property type="evidence" value="ECO:0007669"/>
    <property type="project" value="UniProtKB-KW"/>
</dbReference>
<dbReference type="InterPro" id="IPR056438">
    <property type="entry name" value="Znf-C2H2_CTCF"/>
</dbReference>
<comment type="caution">
    <text evidence="10">The sequence shown here is derived from an EMBL/GenBank/DDBJ whole genome shotgun (WGS) entry which is preliminary data.</text>
</comment>
<dbReference type="PROSITE" id="PS50157">
    <property type="entry name" value="ZINC_FINGER_C2H2_2"/>
    <property type="match status" value="4"/>
</dbReference>
<sequence>MISAENHHFSSFDFTSLSTAGHIFTHVHDPKPFGDIFYEGARNCLETKNLFRAYPEMNGSVNLVLNRNCMLHNVVDVPRTKYLCSPETMNNVPDTSFCRHEIPTQTAKRINKTEESDHLNEPPMLNTNDCVLVISKTHTPQIDDFDREKLILNYDNCNLKTDTNAFHSYNVKRKKVYLGNKNMQNYDAHGNRNFACQQCNYKTDRKNNLKRHIATMHSDCNRNLECCDLIFKCKATLREHVRSLHNTGYRCKVCERNFCRKALLRRHLTVHNGKKDFQCTLCDYATSHKSNLERHQKVHDKSFQSEENSSKWKTVRCLLLLQKQKHRVYSRKITGENNIDIARDDMNKDAVPSNETSKNVPKFACKERDKNAVSCSSNMSSIEYKEDNHIEKSEMQVKMLISKLYKNVSQIESYEDNSYIPSHDFNICKTPMNEHGRHISSKNRLTSPARHKRLCLNPYHCAECKSSFSKQRALYYHDCKGYIHLSSYSVVSIFRKWIQCPSHHIISTV</sequence>
<feature type="domain" description="C2H2-type" evidence="9">
    <location>
        <begin position="459"/>
        <end position="489"/>
    </location>
</feature>
<dbReference type="InterPro" id="IPR050688">
    <property type="entry name" value="Zinc_finger/UBP_domain"/>
</dbReference>
<protein>
    <recommendedName>
        <fullName evidence="9">C2H2-type domain-containing protein</fullName>
    </recommendedName>
</protein>